<protein>
    <submittedName>
        <fullName evidence="3">Uncharacterized protein</fullName>
    </submittedName>
</protein>
<keyword evidence="2" id="KW-1133">Transmembrane helix</keyword>
<feature type="transmembrane region" description="Helical" evidence="2">
    <location>
        <begin position="39"/>
        <end position="59"/>
    </location>
</feature>
<dbReference type="EMBL" id="LSTV01000002">
    <property type="protein sequence ID" value="OAH50211.1"/>
    <property type="molecule type" value="Genomic_DNA"/>
</dbReference>
<accession>A0A177KC77</accession>
<dbReference type="AlphaFoldDB" id="A0A177KC77"/>
<feature type="region of interest" description="Disordered" evidence="1">
    <location>
        <begin position="102"/>
        <end position="121"/>
    </location>
</feature>
<keyword evidence="2" id="KW-0472">Membrane</keyword>
<evidence type="ECO:0000313" key="4">
    <source>
        <dbReference type="Proteomes" id="UP000076998"/>
    </source>
</evidence>
<evidence type="ECO:0000313" key="3">
    <source>
        <dbReference type="EMBL" id="OAH50211.1"/>
    </source>
</evidence>
<comment type="caution">
    <text evidence="3">The sequence shown here is derived from an EMBL/GenBank/DDBJ whole genome shotgun (WGS) entry which is preliminary data.</text>
</comment>
<keyword evidence="2" id="KW-0812">Transmembrane</keyword>
<evidence type="ECO:0000256" key="2">
    <source>
        <dbReference type="SAM" id="Phobius"/>
    </source>
</evidence>
<feature type="transmembrane region" description="Helical" evidence="2">
    <location>
        <begin position="65"/>
        <end position="86"/>
    </location>
</feature>
<proteinExistence type="predicted"/>
<evidence type="ECO:0000256" key="1">
    <source>
        <dbReference type="SAM" id="MobiDB-lite"/>
    </source>
</evidence>
<organism evidence="3 4">
    <name type="scientific">Microbacterium oleivorans</name>
    <dbReference type="NCBI Taxonomy" id="273677"/>
    <lineage>
        <taxon>Bacteria</taxon>
        <taxon>Bacillati</taxon>
        <taxon>Actinomycetota</taxon>
        <taxon>Actinomycetes</taxon>
        <taxon>Micrococcales</taxon>
        <taxon>Microbacteriaceae</taxon>
        <taxon>Microbacterium</taxon>
    </lineage>
</organism>
<dbReference type="OrthoDB" id="5083845at2"/>
<gene>
    <name evidence="3" type="ORF">AYL44_07020</name>
</gene>
<name>A0A177KC77_9MICO</name>
<sequence>MIWAVGGASASTRATSGGTIGSMESLILQRMRIDRTRTWGRVLLIGGALWLVLSGLLIAADPSDISGFAFLGLTIGWIVVGFGQLAKHRAAVAAFETEHGADAGTQQPVRMPSRARGRSES</sequence>
<dbReference type="Proteomes" id="UP000076998">
    <property type="component" value="Unassembled WGS sequence"/>
</dbReference>
<reference evidence="3 4" key="1">
    <citation type="submission" date="2016-02" db="EMBL/GenBank/DDBJ databases">
        <authorList>
            <person name="Wen L."/>
            <person name="He K."/>
            <person name="Yang H."/>
        </authorList>
    </citation>
    <scope>NUCLEOTIDE SEQUENCE [LARGE SCALE GENOMIC DNA]</scope>
    <source>
        <strain evidence="3 4">CD11_3</strain>
    </source>
</reference>